<keyword evidence="4" id="KW-1185">Reference proteome</keyword>
<name>A0ABW2M454_9FLAO</name>
<dbReference type="EMBL" id="JBHTCR010000006">
    <property type="protein sequence ID" value="MFC7347691.1"/>
    <property type="molecule type" value="Genomic_DNA"/>
</dbReference>
<keyword evidence="2" id="KW-0472">Membrane</keyword>
<keyword evidence="2" id="KW-0812">Transmembrane</keyword>
<dbReference type="InterPro" id="IPR026444">
    <property type="entry name" value="Secre_tail"/>
</dbReference>
<reference evidence="4" key="1">
    <citation type="journal article" date="2019" name="Int. J. Syst. Evol. Microbiol.">
        <title>The Global Catalogue of Microorganisms (GCM) 10K type strain sequencing project: providing services to taxonomists for standard genome sequencing and annotation.</title>
        <authorList>
            <consortium name="The Broad Institute Genomics Platform"/>
            <consortium name="The Broad Institute Genome Sequencing Center for Infectious Disease"/>
            <person name="Wu L."/>
            <person name="Ma J."/>
        </authorList>
    </citation>
    <scope>NUCLEOTIDE SEQUENCE [LARGE SCALE GENOMIC DNA]</scope>
    <source>
        <strain evidence="4">CCUG 54781</strain>
    </source>
</reference>
<dbReference type="Proteomes" id="UP001596550">
    <property type="component" value="Unassembled WGS sequence"/>
</dbReference>
<feature type="transmembrane region" description="Helical" evidence="2">
    <location>
        <begin position="12"/>
        <end position="31"/>
    </location>
</feature>
<accession>A0ABW2M454</accession>
<evidence type="ECO:0000256" key="1">
    <source>
        <dbReference type="ARBA" id="ARBA00022729"/>
    </source>
</evidence>
<proteinExistence type="predicted"/>
<protein>
    <submittedName>
        <fullName evidence="3">FN3 associated domain-containing protein</fullName>
    </submittedName>
</protein>
<organism evidence="3 4">
    <name type="scientific">Chryseobacterium zhengzhouense</name>
    <dbReference type="NCBI Taxonomy" id="1636086"/>
    <lineage>
        <taxon>Bacteria</taxon>
        <taxon>Pseudomonadati</taxon>
        <taxon>Bacteroidota</taxon>
        <taxon>Flavobacteriia</taxon>
        <taxon>Flavobacteriales</taxon>
        <taxon>Weeksellaceae</taxon>
        <taxon>Chryseobacterium group</taxon>
        <taxon>Chryseobacterium</taxon>
    </lineage>
</organism>
<gene>
    <name evidence="3" type="ORF">ACFQO9_13280</name>
</gene>
<keyword evidence="1" id="KW-0732">Signal</keyword>
<sequence length="968" mass="102625">MNLKLQSKSRTIYAFLMALFSVWGWGQNLVYSLDLANQSSAFGTANTYGSKSGTVSGVTWYANAASCQSSSIVWLGTNNATNYNSLTKLNAGINNRGAAIASALGIQTTASGYYALVGANEISNVGSIKVKASATGGTAPATLWCLYTTDGGSTYNILGSVSSPGAVEQNFTPTSAIANAQYAFVFYSTSAGTYRAPYFEFYEGAVTQTANPSIVATGTPNGVDTYWNTANITLSSANSGASIYYTTDGTTPTISSTQYTAPFQINATSEIKAIAIAPPLTVSTVTTKQITITNPATATIPYSQAFNNTLGDWTNYKESGSAGYIGWTTSANGAESNGYQLGTAKAWLISPKFTGVHTNSLLSFNYASQYEGDDLKVVYSTNYAGYGDPTAATWTNLTTITEVSGTAISTGSLNNFVVPASGNVHIAFIYEDASTGGWAMWRVSNLSINTPVVTSTTTWNGTTWSNGAPAASVDAIFTGSYSTASQPAFTANNITIQNGGVLEITSGNTISALNVTVEDGGNLIQKDGSTLSYTGTFKALKNGTSEINKYAFWSSPVTGQILANIYTGATPASITEYATATDSYVNAGSTSEFAKGYSIKTPVSNAALVFEGTPNNGTQTFTLATAGNGFNLIGNPYPSNLSLGAFYAANSTRISSTFYFWDNKSTNVTLQNGASTTNYGYATFNAANGANPTWVPAPNGNGGTAVVPTGSVANIGQGFIVKTLNTSVDASLTFNNDMRSATNGTFFNKNNSSTEGKFWLRLNSEYNTNNIFAVDYTNGASDSFDNYDSKAIGIGSDGFYTLADAQKLIIQGKESFDIDDIVHVGTKHFQNGNFTIALVQKEGLFNNGQAIYLHDKVTGTYTDLQNGAYTFSANAGESTSRFEIVYKLNVLATDEVQKDTFKVYRDGQDFVVRNNKNIEKVEIFDAAGRKIQTISENSKLIRVQLVSKGVFVLKALSEGKEYTKKIIK</sequence>
<comment type="caution">
    <text evidence="3">The sequence shown here is derived from an EMBL/GenBank/DDBJ whole genome shotgun (WGS) entry which is preliminary data.</text>
</comment>
<keyword evidence="2" id="KW-1133">Transmembrane helix</keyword>
<dbReference type="NCBIfam" id="TIGR04183">
    <property type="entry name" value="Por_Secre_tail"/>
    <property type="match status" value="1"/>
</dbReference>
<evidence type="ECO:0000313" key="3">
    <source>
        <dbReference type="EMBL" id="MFC7347691.1"/>
    </source>
</evidence>
<dbReference type="Pfam" id="PF13287">
    <property type="entry name" value="Fn3_assoc"/>
    <property type="match status" value="1"/>
</dbReference>
<dbReference type="RefSeq" id="WP_378179870.1">
    <property type="nucleotide sequence ID" value="NZ_JBHTCR010000006.1"/>
</dbReference>
<evidence type="ECO:0000256" key="2">
    <source>
        <dbReference type="SAM" id="Phobius"/>
    </source>
</evidence>
<dbReference type="InterPro" id="IPR026876">
    <property type="entry name" value="Fn3_assoc_repeat"/>
</dbReference>
<evidence type="ECO:0000313" key="4">
    <source>
        <dbReference type="Proteomes" id="UP001596550"/>
    </source>
</evidence>